<organism evidence="1 2">
    <name type="scientific">Avibacterium paragallinarum</name>
    <name type="common">Haemophilus gallinarum</name>
    <dbReference type="NCBI Taxonomy" id="728"/>
    <lineage>
        <taxon>Bacteria</taxon>
        <taxon>Pseudomonadati</taxon>
        <taxon>Pseudomonadota</taxon>
        <taxon>Gammaproteobacteria</taxon>
        <taxon>Pasteurellales</taxon>
        <taxon>Pasteurellaceae</taxon>
        <taxon>Avibacterium</taxon>
    </lineage>
</organism>
<sequence length="66" mass="7056">MNKVLTKIIAECGGTQKSLAKKCGVSQMTVSYWLRGGGINAKYIPLIAKASNGKVTEAEILRSLSE</sequence>
<name>A0A3G8W276_AVIPA</name>
<evidence type="ECO:0000313" key="2">
    <source>
        <dbReference type="Proteomes" id="UP000294229"/>
    </source>
</evidence>
<protein>
    <submittedName>
        <fullName evidence="1">Helix-turn-helix domain-containing protein</fullName>
    </submittedName>
</protein>
<dbReference type="GO" id="GO:0003677">
    <property type="term" value="F:DNA binding"/>
    <property type="evidence" value="ECO:0007669"/>
    <property type="project" value="InterPro"/>
</dbReference>
<dbReference type="InterPro" id="IPR010982">
    <property type="entry name" value="Lambda_DNA-bd_dom_sf"/>
</dbReference>
<dbReference type="Pfam" id="PF15943">
    <property type="entry name" value="YdaS_toxin"/>
    <property type="match status" value="1"/>
</dbReference>
<dbReference type="PROSITE" id="PS50943">
    <property type="entry name" value="HTH_CROC1"/>
    <property type="match status" value="1"/>
</dbReference>
<dbReference type="GeneID" id="66255092"/>
<dbReference type="InterPro" id="IPR031856">
    <property type="entry name" value="YdaS_toxin-like"/>
</dbReference>
<comment type="caution">
    <text evidence="1">The sequence shown here is derived from an EMBL/GenBank/DDBJ whole genome shotgun (WGS) entry which is preliminary data.</text>
</comment>
<proteinExistence type="predicted"/>
<dbReference type="RefSeq" id="WP_035689499.1">
    <property type="nucleotide sequence ID" value="NZ_CP034110.1"/>
</dbReference>
<dbReference type="Gene3D" id="1.10.260.40">
    <property type="entry name" value="lambda repressor-like DNA-binding domains"/>
    <property type="match status" value="1"/>
</dbReference>
<dbReference type="InterPro" id="IPR001387">
    <property type="entry name" value="Cro/C1-type_HTH"/>
</dbReference>
<evidence type="ECO:0000313" key="1">
    <source>
        <dbReference type="EMBL" id="RZN53568.1"/>
    </source>
</evidence>
<dbReference type="CDD" id="cd00093">
    <property type="entry name" value="HTH_XRE"/>
    <property type="match status" value="1"/>
</dbReference>
<dbReference type="EMBL" id="RQXS01000126">
    <property type="protein sequence ID" value="RZN53568.1"/>
    <property type="molecule type" value="Genomic_DNA"/>
</dbReference>
<dbReference type="KEGG" id="apag:EIA51_02260"/>
<accession>A0A3G8W276</accession>
<dbReference type="AlphaFoldDB" id="A0A3G8W276"/>
<gene>
    <name evidence="1" type="ORF">EIG79_12380</name>
</gene>
<dbReference type="SUPFAM" id="SSF47413">
    <property type="entry name" value="lambda repressor-like DNA-binding domains"/>
    <property type="match status" value="1"/>
</dbReference>
<reference evidence="1 2" key="1">
    <citation type="submission" date="2018-11" db="EMBL/GenBank/DDBJ databases">
        <title>Sequencing Av. paragallinarum serogroups.</title>
        <authorList>
            <person name="Hellmuth J.E."/>
            <person name="Boucher C.E."/>
            <person name="Cason E.D."/>
        </authorList>
    </citation>
    <scope>NUCLEOTIDE SEQUENCE [LARGE SCALE GENOMIC DNA]</scope>
    <source>
        <strain evidence="1 2">SA-3</strain>
    </source>
</reference>
<dbReference type="Proteomes" id="UP000294229">
    <property type="component" value="Unassembled WGS sequence"/>
</dbReference>